<keyword evidence="1" id="KW-0175">Coiled coil</keyword>
<organism evidence="2 3">
    <name type="scientific">Thiorhodovibrio winogradskyi</name>
    <dbReference type="NCBI Taxonomy" id="77007"/>
    <lineage>
        <taxon>Bacteria</taxon>
        <taxon>Pseudomonadati</taxon>
        <taxon>Pseudomonadota</taxon>
        <taxon>Gammaproteobacteria</taxon>
        <taxon>Chromatiales</taxon>
        <taxon>Chromatiaceae</taxon>
        <taxon>Thiorhodovibrio</taxon>
    </lineage>
</organism>
<dbReference type="Proteomes" id="UP001432180">
    <property type="component" value="Chromosome"/>
</dbReference>
<dbReference type="RefSeq" id="WP_328987880.1">
    <property type="nucleotide sequence ID" value="NZ_CP121472.1"/>
</dbReference>
<evidence type="ECO:0000313" key="3">
    <source>
        <dbReference type="Proteomes" id="UP001432180"/>
    </source>
</evidence>
<name>A0ABZ0SAP7_9GAMM</name>
<protein>
    <recommendedName>
        <fullName evidence="4">AAA+ ATPase domain-containing protein</fullName>
    </recommendedName>
</protein>
<feature type="coiled-coil region" evidence="1">
    <location>
        <begin position="1018"/>
        <end position="1045"/>
    </location>
</feature>
<evidence type="ECO:0000313" key="2">
    <source>
        <dbReference type="EMBL" id="WPL17371.1"/>
    </source>
</evidence>
<evidence type="ECO:0008006" key="4">
    <source>
        <dbReference type="Google" id="ProtNLM"/>
    </source>
</evidence>
<evidence type="ECO:0000256" key="1">
    <source>
        <dbReference type="SAM" id="Coils"/>
    </source>
</evidence>
<dbReference type="EMBL" id="CP121472">
    <property type="protein sequence ID" value="WPL17371.1"/>
    <property type="molecule type" value="Genomic_DNA"/>
</dbReference>
<accession>A0ABZ0SAP7</accession>
<gene>
    <name evidence="2" type="ORF">Thiowin_02378</name>
</gene>
<reference evidence="2 3" key="1">
    <citation type="journal article" date="2023" name="Microorganisms">
        <title>Thiorhodovibrio frisius and Trv. litoralis spp. nov., Two Novel Members from a Clade of Fastidious Purple Sulfur Bacteria That Exhibit Unique Red-Shifted Light-Harvesting Capabilities.</title>
        <authorList>
            <person name="Methner A."/>
            <person name="Kuzyk S.B."/>
            <person name="Petersen J."/>
            <person name="Bauer S."/>
            <person name="Brinkmann H."/>
            <person name="Sichau K."/>
            <person name="Wanner G."/>
            <person name="Wolf J."/>
            <person name="Neumann-Schaal M."/>
            <person name="Henke P."/>
            <person name="Tank M."/>
            <person name="Sproer C."/>
            <person name="Bunk B."/>
            <person name="Overmann J."/>
        </authorList>
    </citation>
    <scope>NUCLEOTIDE SEQUENCE [LARGE SCALE GENOMIC DNA]</scope>
    <source>
        <strain evidence="2 3">DSM 6702</strain>
    </source>
</reference>
<proteinExistence type="predicted"/>
<keyword evidence="3" id="KW-1185">Reference proteome</keyword>
<sequence>MQIGNLVHFNEERFFDGAVQLRWVQERPERARAAAEAFVFHGPKFHGASDAVADGIESAYRLTDTASFVAGLVGSFNAGQRGGEVNPFCLTVAGYGTGKSHLATALAALLGAPGEPPARQVLAHLAEADRDLARQIETGLAELKHPVLVLCLDGMAGFHLGQALNAAVLARLAQYGLDAGAIRELSPRFQVAEQFVQRNYSLRTDAFSQRLPGLDLESIVARLREQDDTVYAEVDTLYAEANGMPIPATGQESAQDLINTLADVYCGADGPFAGVLILFDEFGRYLEYAAEKPRLAGDAALQQLYQGVQDNAAKVRFLGLIQYELKAYLRRFGSADLRHLQRYITRYDAAEKRYLSTNLETLFAHMIGKDAAVETLWQPTEAVRAQQLSWQRLSRALPGFDRLPVWADPQRFARVIVAGAWPLHPLATWFLTRQRDVVQSRSALTFIKDVIGAIASETAVQADGRPRQVSAAELVLHSLLPELIAAEQQTGSTVAETLQMLLEKFRAHLGDEERRVLAGTAVLEKMRVGKQTLAEADALLAEATALLEPSVKIALARLTDELGALEWNADLGQYELIADASTRGQFQHWLRARLAAVTAEQARQLFVARAAAVVSDLGDRETDFAQRRNIATPDWCFASQLAHRHSLAKALETAFADWKVAVGPRDPKGRLIFLYLHSEDDQAEIDALVCANFQQQLAQHRLDLAPIWVVGVADEDGRIAAQLGRLQVFDDQLSADDQERFRRFLPEERQRATEVLKAAVQETIRARLYWVAGLTELPQGRLNQAGAEIFAQVYPKALPFPFDGFATSAGGGPADAAQLTRGLIAHQVDGAWVQAQPKRLQNRVNTLLVQSWRALPSSGQLAEPKQEQVKVAFEALKQAHGEQPERSLWESYRELIAPPYGMNAASAGILLGLLIGGQHPPRRLEQGGELVAAADWVTAAFPVQRGRHQLELALLEKTRLRFLAEDSEGRWREFLTRWETETRYEKLVELARNAEKMRRADPIPEILEGRIPYLVDKSTEAERHLREFRVQIEGWEQQLERAARQNQVGELLKTAAALARAREDADDEQRWPARLGEDCEKLLLIGRELVGEHIGDWIPRQGCQNVTDVGGFRTRMDKAIKSLRQLGFTTEAQALEEQANRAIMQVENRQQFRLILDESDEYPRLPEPDASTLVRELRDGIQRGDVLIEGVESAASVLNPQEIQARVGAIRARQQRLQKALAERRDVLGAIYQVPLEGEAALTETLAHLERLQRLFLDTPDEPEIAGLMRQLKLISADLSAWESGDLSPERLRSLLEQQIPAQLAALNAGLEADDIEPAWDIAHLYQALAAERIGAQEKRSSDWMKPRLSLADQLPTTNRGDCERLRAELAAAPAYLSEADRHALERLLALADQRLAAINNEERQCHIAAWRAQLPREREIETLDKHQTEALLRAIEQPPVPLTPAEQTQLEPLKQALNAHYDNMSAADILARIDRLSIERQWVIYEELAKVLSRSTLVSVCDHVGEEDISANHGSFAYFMEQVVLPQKAANPTHMRLDGQTSGGNREPAGFFQHQGKIWRVHADSHYEPLMLAYRNFQKNPDEDPFIATATGSGQRRCLVLKPELQQQLPQPRFKHLYIYET</sequence>